<dbReference type="InterPro" id="IPR012347">
    <property type="entry name" value="Ferritin-like"/>
</dbReference>
<accession>A0ABZ1PHU1</accession>
<gene>
    <name evidence="1" type="ORF">OG375_04640</name>
</gene>
<keyword evidence="2" id="KW-1185">Reference proteome</keyword>
<dbReference type="InterPro" id="IPR009078">
    <property type="entry name" value="Ferritin-like_SF"/>
</dbReference>
<dbReference type="Gene3D" id="1.20.1260.10">
    <property type="match status" value="1"/>
</dbReference>
<evidence type="ECO:0000313" key="1">
    <source>
        <dbReference type="EMBL" id="WUI83653.1"/>
    </source>
</evidence>
<dbReference type="InterPro" id="IPR010287">
    <property type="entry name" value="DUF892_YciF-like"/>
</dbReference>
<proteinExistence type="predicted"/>
<name>A0ABZ1PHU1_9ACTN</name>
<dbReference type="Pfam" id="PF05974">
    <property type="entry name" value="DUF892"/>
    <property type="match status" value="1"/>
</dbReference>
<dbReference type="Proteomes" id="UP001346877">
    <property type="component" value="Chromosome"/>
</dbReference>
<dbReference type="RefSeq" id="WP_328372873.1">
    <property type="nucleotide sequence ID" value="NZ_CP107941.1"/>
</dbReference>
<dbReference type="SUPFAM" id="SSF47240">
    <property type="entry name" value="Ferritin-like"/>
    <property type="match status" value="1"/>
</dbReference>
<evidence type="ECO:0000313" key="2">
    <source>
        <dbReference type="Proteomes" id="UP001346877"/>
    </source>
</evidence>
<dbReference type="EMBL" id="CP107941">
    <property type="protein sequence ID" value="WUI83653.1"/>
    <property type="molecule type" value="Genomic_DNA"/>
</dbReference>
<organism evidence="1 2">
    <name type="scientific">Micromonospora zamorensis</name>
    <dbReference type="NCBI Taxonomy" id="709883"/>
    <lineage>
        <taxon>Bacteria</taxon>
        <taxon>Bacillati</taxon>
        <taxon>Actinomycetota</taxon>
        <taxon>Actinomycetes</taxon>
        <taxon>Micromonosporales</taxon>
        <taxon>Micromonosporaceae</taxon>
        <taxon>Micromonospora</taxon>
    </lineage>
</organism>
<protein>
    <submittedName>
        <fullName evidence="1">Ferritin-like domain-containing protein</fullName>
    </submittedName>
</protein>
<sequence length="173" mass="18800">MGIETTRDLFIYELGLLHEFEGSGKSALALMAHNVNDGRLKGIVQTESQECVTRQDNITASMKALGSGSTMAVKSDTAKGVYGRFETFLRLRPSPAIADQFAADTIIRFLYLGIAAHKTLVDWAILMGECECAQYLHTNLIQQGQSVANLESFSHELGIKLLGARLPVPGISV</sequence>
<reference evidence="1 2" key="1">
    <citation type="submission" date="2022-10" db="EMBL/GenBank/DDBJ databases">
        <title>The complete genomes of actinobacterial strains from the NBC collection.</title>
        <authorList>
            <person name="Joergensen T.S."/>
            <person name="Alvarez Arevalo M."/>
            <person name="Sterndorff E.B."/>
            <person name="Faurdal D."/>
            <person name="Vuksanovic O."/>
            <person name="Mourched A.-S."/>
            <person name="Charusanti P."/>
            <person name="Shaw S."/>
            <person name="Blin K."/>
            <person name="Weber T."/>
        </authorList>
    </citation>
    <scope>NUCLEOTIDE SEQUENCE [LARGE SCALE GENOMIC DNA]</scope>
    <source>
        <strain evidence="1 2">NBC_00396</strain>
    </source>
</reference>